<organism evidence="3 4">
    <name type="scientific">Paratractidigestivibacter faecalis</name>
    <dbReference type="NCBI Taxonomy" id="2292441"/>
    <lineage>
        <taxon>Bacteria</taxon>
        <taxon>Bacillati</taxon>
        <taxon>Actinomycetota</taxon>
        <taxon>Coriobacteriia</taxon>
        <taxon>Coriobacteriales</taxon>
        <taxon>Atopobiaceae</taxon>
        <taxon>Paratractidigestivibacter</taxon>
    </lineage>
</organism>
<gene>
    <name evidence="3" type="primary">hxlB</name>
    <name evidence="3" type="ORF">AAAT05_00060</name>
</gene>
<dbReference type="PROSITE" id="PS51464">
    <property type="entry name" value="SIS"/>
    <property type="match status" value="1"/>
</dbReference>
<dbReference type="SUPFAM" id="SSF53697">
    <property type="entry name" value="SIS domain"/>
    <property type="match status" value="1"/>
</dbReference>
<dbReference type="EC" id="5.3.1.27" evidence="3"/>
<dbReference type="InterPro" id="IPR046348">
    <property type="entry name" value="SIS_dom_sf"/>
</dbReference>
<dbReference type="Proteomes" id="UP001478817">
    <property type="component" value="Unassembled WGS sequence"/>
</dbReference>
<dbReference type="NCBIfam" id="TIGR03127">
    <property type="entry name" value="RuMP_HxlB"/>
    <property type="match status" value="1"/>
</dbReference>
<dbReference type="GeneID" id="98642800"/>
<reference evidence="3 4" key="1">
    <citation type="submission" date="2024-04" db="EMBL/GenBank/DDBJ databases">
        <title>Human intestinal bacterial collection.</title>
        <authorList>
            <person name="Pauvert C."/>
            <person name="Hitch T.C.A."/>
            <person name="Clavel T."/>
        </authorList>
    </citation>
    <scope>NUCLEOTIDE SEQUENCE [LARGE SCALE GENOMIC DNA]</scope>
    <source>
        <strain evidence="3 4">CLA-AA-H197</strain>
    </source>
</reference>
<dbReference type="EMBL" id="JBBNGS010000001">
    <property type="protein sequence ID" value="MEQ2636747.1"/>
    <property type="molecule type" value="Genomic_DNA"/>
</dbReference>
<evidence type="ECO:0000256" key="1">
    <source>
        <dbReference type="ARBA" id="ARBA00009235"/>
    </source>
</evidence>
<name>A0ABV1ICX0_9ACTN</name>
<feature type="domain" description="SIS" evidence="2">
    <location>
        <begin position="35"/>
        <end position="179"/>
    </location>
</feature>
<sequence length="192" mass="20229">MSESTEMAVNQIAALGARQLAGILEGVSGERLQELIALIDEAPHVYCCAAGRSLLMMRCMAMRLMHMGYASYVVGDTTTPAFHEGDLLICASGSGTTSCVLNVARKARDLGGRVACITISEDSPLAELSDVVVSVPTFTDKGDFDASERTVMAGGSSFEHAVLLLSDAMVVPMAAARGFDINKGFPLHANLE</sequence>
<dbReference type="Gene3D" id="3.40.50.10490">
    <property type="entry name" value="Glucose-6-phosphate isomerase like protein, domain 1"/>
    <property type="match status" value="1"/>
</dbReference>
<protein>
    <submittedName>
        <fullName evidence="3">6-phospho-3-hexuloisomerase</fullName>
        <ecNumber evidence="3">5.3.1.27</ecNumber>
    </submittedName>
</protein>
<dbReference type="PANTHER" id="PTHR43443:SF1">
    <property type="entry name" value="3-HEXULOSE-6-PHOSPHATE ISOMERASE"/>
    <property type="match status" value="1"/>
</dbReference>
<comment type="caution">
    <text evidence="3">The sequence shown here is derived from an EMBL/GenBank/DDBJ whole genome shotgun (WGS) entry which is preliminary data.</text>
</comment>
<dbReference type="InterPro" id="IPR017552">
    <property type="entry name" value="PHI/rmpB"/>
</dbReference>
<evidence type="ECO:0000313" key="4">
    <source>
        <dbReference type="Proteomes" id="UP001478817"/>
    </source>
</evidence>
<dbReference type="PANTHER" id="PTHR43443">
    <property type="entry name" value="3-HEXULOSE-6-PHOSPHATE ISOMERASE"/>
    <property type="match status" value="1"/>
</dbReference>
<evidence type="ECO:0000259" key="2">
    <source>
        <dbReference type="PROSITE" id="PS51464"/>
    </source>
</evidence>
<keyword evidence="4" id="KW-1185">Reference proteome</keyword>
<accession>A0ABV1ICX0</accession>
<dbReference type="Pfam" id="PF01380">
    <property type="entry name" value="SIS"/>
    <property type="match status" value="1"/>
</dbReference>
<dbReference type="GO" id="GO:0043800">
    <property type="term" value="F:6-phospho-3-hexuloisomerase activity"/>
    <property type="evidence" value="ECO:0007669"/>
    <property type="project" value="UniProtKB-EC"/>
</dbReference>
<proteinExistence type="inferred from homology"/>
<comment type="similarity">
    <text evidence="1">Belongs to the SIS family. PHI subfamily.</text>
</comment>
<evidence type="ECO:0000313" key="3">
    <source>
        <dbReference type="EMBL" id="MEQ2636747.1"/>
    </source>
</evidence>
<dbReference type="InterPro" id="IPR001347">
    <property type="entry name" value="SIS_dom"/>
</dbReference>
<keyword evidence="3" id="KW-0413">Isomerase</keyword>
<dbReference type="RefSeq" id="WP_117204216.1">
    <property type="nucleotide sequence ID" value="NZ_DBEYRS010000018.1"/>
</dbReference>